<dbReference type="InterPro" id="IPR054708">
    <property type="entry name" value="MTPAP-like_central"/>
</dbReference>
<evidence type="ECO:0000313" key="3">
    <source>
        <dbReference type="EnsemblPlants" id="Kaladp0101s0067.1.v1.1"/>
    </source>
</evidence>
<dbReference type="InterPro" id="IPR043519">
    <property type="entry name" value="NT_sf"/>
</dbReference>
<dbReference type="PANTHER" id="PTHR12271:SF123">
    <property type="entry name" value="PROTEIN HESO1"/>
    <property type="match status" value="1"/>
</dbReference>
<dbReference type="Gene3D" id="1.10.1410.10">
    <property type="match status" value="1"/>
</dbReference>
<dbReference type="SUPFAM" id="SSF81301">
    <property type="entry name" value="Nucleotidyltransferase"/>
    <property type="match status" value="1"/>
</dbReference>
<evidence type="ECO:0000259" key="2">
    <source>
        <dbReference type="Pfam" id="PF22600"/>
    </source>
</evidence>
<dbReference type="Gene3D" id="3.30.460.10">
    <property type="entry name" value="Beta Polymerase, domain 2"/>
    <property type="match status" value="1"/>
</dbReference>
<dbReference type="EnsemblPlants" id="Kaladp0101s0067.1.v1.1">
    <property type="protein sequence ID" value="Kaladp0101s0067.1.v1.1"/>
    <property type="gene ID" value="Kaladp0101s0067.v1.1"/>
</dbReference>
<dbReference type="GO" id="GO:0050265">
    <property type="term" value="F:RNA uridylyltransferase activity"/>
    <property type="evidence" value="ECO:0007669"/>
    <property type="project" value="EnsemblPlants"/>
</dbReference>
<feature type="domain" description="Poly(A) RNA polymerase mitochondrial-like central palm" evidence="2">
    <location>
        <begin position="9"/>
        <end position="144"/>
    </location>
</feature>
<dbReference type="SUPFAM" id="SSF81631">
    <property type="entry name" value="PAP/OAS1 substrate-binding domain"/>
    <property type="match status" value="1"/>
</dbReference>
<sequence>MSVPNVLESTVNEILVVITPLRDDWVLRTHIIQQLQSVVDSVESLRGATVEAFGSFVSNLFSRWSDLDISIELPNGSFISSAGRKHKQSILRDVQKAMRRAGGWGKLQFLSSARVPILKFETVENISCDVSVCNLIGQAKSRVLFWISGMDNRFRDMVLLVKEWAKTHNINNPKYGTMNSYTLCLLIIFHFQTCVPAILPPLKEIYPGNIVDDLTGIRETAQARIAETCAANIRRFKEDKSRRVNRGTLSELFISFLAKFADIGVMASNQGISVYTGQWEDIETNTRWLPKTYALFVEDPFEQPENPARTVSNRSLERISQVFKESHRQLISAPSNRYAIIATLASPQISNFLASPEPPILPRNFGPRHQQTYRGGRPQQQFFRAPQPQTQFQQRHPYHPTPRYSPRTQFRHPNPMPDGHPSATQSPHQRPQSSQNRVQRSPRPRP</sequence>
<evidence type="ECO:0000256" key="1">
    <source>
        <dbReference type="SAM" id="MobiDB-lite"/>
    </source>
</evidence>
<feature type="compositionally biased region" description="Low complexity" evidence="1">
    <location>
        <begin position="377"/>
        <end position="395"/>
    </location>
</feature>
<dbReference type="CDD" id="cd05402">
    <property type="entry name" value="NT_PAP_TUTase"/>
    <property type="match status" value="1"/>
</dbReference>
<dbReference type="GO" id="GO:0010587">
    <property type="term" value="P:miRNA catabolic process"/>
    <property type="evidence" value="ECO:0007669"/>
    <property type="project" value="EnsemblPlants"/>
</dbReference>
<dbReference type="Gramene" id="Kaladp0101s0067.1.v1.1">
    <property type="protein sequence ID" value="Kaladp0101s0067.1.v1.1"/>
    <property type="gene ID" value="Kaladp0101s0067.v1.1"/>
</dbReference>
<protein>
    <recommendedName>
        <fullName evidence="2">Poly(A) RNA polymerase mitochondrial-like central palm domain-containing protein</fullName>
    </recommendedName>
</protein>
<evidence type="ECO:0000313" key="4">
    <source>
        <dbReference type="Proteomes" id="UP000594263"/>
    </source>
</evidence>
<reference evidence="3" key="1">
    <citation type="submission" date="2021-01" db="UniProtKB">
        <authorList>
            <consortium name="EnsemblPlants"/>
        </authorList>
    </citation>
    <scope>IDENTIFICATION</scope>
</reference>
<dbReference type="GO" id="GO:0005634">
    <property type="term" value="C:nucleus"/>
    <property type="evidence" value="ECO:0007669"/>
    <property type="project" value="EnsemblPlants"/>
</dbReference>
<dbReference type="AlphaFoldDB" id="A0A7N0V3S7"/>
<organism evidence="3 4">
    <name type="scientific">Kalanchoe fedtschenkoi</name>
    <name type="common">Lavender scallops</name>
    <name type="synonym">South American air plant</name>
    <dbReference type="NCBI Taxonomy" id="63787"/>
    <lineage>
        <taxon>Eukaryota</taxon>
        <taxon>Viridiplantae</taxon>
        <taxon>Streptophyta</taxon>
        <taxon>Embryophyta</taxon>
        <taxon>Tracheophyta</taxon>
        <taxon>Spermatophyta</taxon>
        <taxon>Magnoliopsida</taxon>
        <taxon>eudicotyledons</taxon>
        <taxon>Gunneridae</taxon>
        <taxon>Pentapetalae</taxon>
        <taxon>Saxifragales</taxon>
        <taxon>Crassulaceae</taxon>
        <taxon>Kalanchoe</taxon>
    </lineage>
</organism>
<dbReference type="PANTHER" id="PTHR12271">
    <property type="entry name" value="POLY A POLYMERASE CID PAP -RELATED"/>
    <property type="match status" value="1"/>
</dbReference>
<dbReference type="Pfam" id="PF22600">
    <property type="entry name" value="MTPAP-like_central"/>
    <property type="match status" value="1"/>
</dbReference>
<accession>A0A7N0V3S7</accession>
<dbReference type="OMA" id="SNMRWLP"/>
<feature type="region of interest" description="Disordered" evidence="1">
    <location>
        <begin position="352"/>
        <end position="446"/>
    </location>
</feature>
<feature type="compositionally biased region" description="Polar residues" evidence="1">
    <location>
        <begin position="422"/>
        <end position="439"/>
    </location>
</feature>
<keyword evidence="4" id="KW-1185">Reference proteome</keyword>
<name>A0A7N0V3S7_KALFE</name>
<dbReference type="GO" id="GO:0005737">
    <property type="term" value="C:cytoplasm"/>
    <property type="evidence" value="ECO:0007669"/>
    <property type="project" value="EnsemblPlants"/>
</dbReference>
<dbReference type="Proteomes" id="UP000594263">
    <property type="component" value="Unplaced"/>
</dbReference>
<proteinExistence type="predicted"/>
<dbReference type="GO" id="GO:0031123">
    <property type="term" value="P:RNA 3'-end processing"/>
    <property type="evidence" value="ECO:0007669"/>
    <property type="project" value="TreeGrafter"/>
</dbReference>